<evidence type="ECO:0000313" key="2">
    <source>
        <dbReference type="Proteomes" id="UP000215590"/>
    </source>
</evidence>
<accession>A0A256FU65</accession>
<dbReference type="AlphaFoldDB" id="A0A256FU65"/>
<keyword evidence="2" id="KW-1185">Reference proteome</keyword>
<reference evidence="1 2" key="1">
    <citation type="submission" date="2017-07" db="EMBL/GenBank/DDBJ databases">
        <title>Phylogenetic study on the rhizospheric bacterium Ochrobactrum sp. A44.</title>
        <authorList>
            <person name="Krzyzanowska D.M."/>
            <person name="Ossowicki A."/>
            <person name="Rajewska M."/>
            <person name="Maciag T."/>
            <person name="Kaczynski Z."/>
            <person name="Czerwicka M."/>
            <person name="Jafra S."/>
        </authorList>
    </citation>
    <scope>NUCLEOTIDE SEQUENCE [LARGE SCALE GENOMIC DNA]</scope>
    <source>
        <strain evidence="1 2">DSM 7216</strain>
    </source>
</reference>
<dbReference type="EMBL" id="NNRJ01000027">
    <property type="protein sequence ID" value="OYR18288.1"/>
    <property type="molecule type" value="Genomic_DNA"/>
</dbReference>
<gene>
    <name evidence="1" type="ORF">CEV31_4300</name>
</gene>
<evidence type="ECO:0000313" key="1">
    <source>
        <dbReference type="EMBL" id="OYR18288.1"/>
    </source>
</evidence>
<proteinExistence type="predicted"/>
<dbReference type="Proteomes" id="UP000215590">
    <property type="component" value="Unassembled WGS sequence"/>
</dbReference>
<organism evidence="1 2">
    <name type="scientific">Brucella thiophenivorans</name>
    <dbReference type="NCBI Taxonomy" id="571255"/>
    <lineage>
        <taxon>Bacteria</taxon>
        <taxon>Pseudomonadati</taxon>
        <taxon>Pseudomonadota</taxon>
        <taxon>Alphaproteobacteria</taxon>
        <taxon>Hyphomicrobiales</taxon>
        <taxon>Brucellaceae</taxon>
        <taxon>Brucella/Ochrobactrum group</taxon>
        <taxon>Brucella</taxon>
    </lineage>
</organism>
<comment type="caution">
    <text evidence="1">The sequence shown here is derived from an EMBL/GenBank/DDBJ whole genome shotgun (WGS) entry which is preliminary data.</text>
</comment>
<name>A0A256FU65_9HYPH</name>
<protein>
    <submittedName>
        <fullName evidence="1">Uncharacterized protein</fullName>
    </submittedName>
</protein>
<sequence>MFPRGIKINHDNKDLIAKCLEAEFRQTNKADDRYNLIVDMSVQAEKFIRDRHLTRDERRGSTVQTFGEYEWQIENEDKKTKSGTTTEIMIKRYDEGWRLMHAGLSDNPINIAGKTIYSLNSKAINKIKELAVRSALAQIQQLTY</sequence>